<organism evidence="1 2">
    <name type="scientific">Aspergillus costaricaensis CBS 115574</name>
    <dbReference type="NCBI Taxonomy" id="1448317"/>
    <lineage>
        <taxon>Eukaryota</taxon>
        <taxon>Fungi</taxon>
        <taxon>Dikarya</taxon>
        <taxon>Ascomycota</taxon>
        <taxon>Pezizomycotina</taxon>
        <taxon>Eurotiomycetes</taxon>
        <taxon>Eurotiomycetidae</taxon>
        <taxon>Eurotiales</taxon>
        <taxon>Aspergillaceae</taxon>
        <taxon>Aspergillus</taxon>
        <taxon>Aspergillus subgen. Circumdati</taxon>
    </lineage>
</organism>
<proteinExistence type="predicted"/>
<reference evidence="1" key="1">
    <citation type="submission" date="2018-02" db="EMBL/GenBank/DDBJ databases">
        <title>The genomes of Aspergillus section Nigri reveals drivers in fungal speciation.</title>
        <authorList>
            <consortium name="DOE Joint Genome Institute"/>
            <person name="Vesth T.C."/>
            <person name="Nybo J."/>
            <person name="Theobald S."/>
            <person name="Brandl J."/>
            <person name="Frisvad J.C."/>
            <person name="Nielsen K.F."/>
            <person name="Lyhne E.K."/>
            <person name="Kogle M.E."/>
            <person name="Kuo A."/>
            <person name="Riley R."/>
            <person name="Clum A."/>
            <person name="Nolan M."/>
            <person name="Lipzen A."/>
            <person name="Salamov A."/>
            <person name="Henrissat B."/>
            <person name="Wiebenga A."/>
            <person name="De vries R.P."/>
            <person name="Grigoriev I.V."/>
            <person name="Mortensen U.H."/>
            <person name="Andersen M.R."/>
            <person name="Baker S.E."/>
        </authorList>
    </citation>
    <scope>NUCLEOTIDE SEQUENCE</scope>
    <source>
        <strain evidence="1">CBS 115574</strain>
    </source>
</reference>
<dbReference type="EMBL" id="KZ824535">
    <property type="protein sequence ID" value="RAK94127.1"/>
    <property type="molecule type" value="Genomic_DNA"/>
</dbReference>
<protein>
    <submittedName>
        <fullName evidence="1">Uncharacterized protein</fullName>
    </submittedName>
</protein>
<name>A0ACD1IU38_9EURO</name>
<gene>
    <name evidence="1" type="ORF">BO79DRAFT_241685</name>
</gene>
<dbReference type="Proteomes" id="UP000249748">
    <property type="component" value="Unassembled WGS sequence"/>
</dbReference>
<keyword evidence="2" id="KW-1185">Reference proteome</keyword>
<accession>A0ACD1IU38</accession>
<evidence type="ECO:0000313" key="1">
    <source>
        <dbReference type="EMBL" id="RAK94127.1"/>
    </source>
</evidence>
<sequence>MTRIYTRPKILLLIFLAGAVKLDGVKLILNFLSTAVLSIIVGWIMIRNVPVQAFQWLKGKASTLCWQFVSQRSDAWRHFLTLLRDKWEAIRAGTVEIAAKVRPLVVAVMKEVQEATLELFGFVVAAFRATRQWFTCEQQTSHDHDGLARNAWCKRFVLVVTVKSGRSYKAIKDAIGIESDFPRNYRNRNQTESLPEPPGFMRHFAVCLVPEAVWMDGTTNVLQKFQHGSFFELAGPNITDEEGGGVCWGEEKVRSIDGIVEIGLVTYDNEAIMESLWGRYDPIWWNCSDFTIRLACMILPDPNEKDILRRLLLFVCASRLQTLEFAIDELHTRIFMSSWTAAVVSWAGGAGSALLMGAFPAVFPIAFMGSWACGMGSGIAGWWRLSRVGAKEYPKWKARSNELEQRLPQLRGTLSHKGDITQVYQRASSQDQIMRSRSKNDSDHNGLQWPRRQQKVERSPNHLTHTSQPDIQVNKPNTPSINKYATDRIPQKNLYRR</sequence>
<evidence type="ECO:0000313" key="2">
    <source>
        <dbReference type="Proteomes" id="UP000249748"/>
    </source>
</evidence>